<dbReference type="AlphaFoldDB" id="A0A0U0ZSZ4"/>
<proteinExistence type="predicted"/>
<protein>
    <submittedName>
        <fullName evidence="1">Uncharacterized protein</fullName>
    </submittedName>
</protein>
<evidence type="ECO:0000313" key="2">
    <source>
        <dbReference type="Proteomes" id="UP000045782"/>
    </source>
</evidence>
<gene>
    <name evidence="1" type="ORF">ERS075579_04028</name>
</gene>
<organism evidence="1 2">
    <name type="scientific">Mycobacteroides abscessus</name>
    <dbReference type="NCBI Taxonomy" id="36809"/>
    <lineage>
        <taxon>Bacteria</taxon>
        <taxon>Bacillati</taxon>
        <taxon>Actinomycetota</taxon>
        <taxon>Actinomycetes</taxon>
        <taxon>Mycobacteriales</taxon>
        <taxon>Mycobacteriaceae</taxon>
        <taxon>Mycobacteroides</taxon>
    </lineage>
</organism>
<dbReference type="Proteomes" id="UP000045782">
    <property type="component" value="Unassembled WGS sequence"/>
</dbReference>
<sequence>MFTTLRWFRRMVRVEKNIRGQLLDIANRDGIDLVLAIDRCSDDSGLSTTFRLRADTRLNIEDTRMQILEALPAEELSMLASVRTDTDFAGNAELIVEWMASSQEAARAGLGFTITISRRGHFRDRSVTNTSDTLYAVNKSTACQIASKKLRQQGLNLDTAEQLADRASASGYASTVITDPADNRERLISVRIHDNCPWWARFLAAVLYASRISRPRSREEAADE</sequence>
<name>A0A0U0ZSZ4_9MYCO</name>
<reference evidence="1 2" key="1">
    <citation type="submission" date="2015-03" db="EMBL/GenBank/DDBJ databases">
        <authorList>
            <person name="Murphy D."/>
        </authorList>
    </citation>
    <scope>NUCLEOTIDE SEQUENCE [LARGE SCALE GENOMIC DNA]</scope>
    <source>
        <strain evidence="1 2">PAP088</strain>
    </source>
</reference>
<dbReference type="EMBL" id="CSWP01000009">
    <property type="protein sequence ID" value="CPV66549.1"/>
    <property type="molecule type" value="Genomic_DNA"/>
</dbReference>
<accession>A0A0U0ZSZ4</accession>
<evidence type="ECO:0000313" key="1">
    <source>
        <dbReference type="EMBL" id="CPV66549.1"/>
    </source>
</evidence>